<evidence type="ECO:0000256" key="7">
    <source>
        <dbReference type="ARBA" id="ARBA00022670"/>
    </source>
</evidence>
<evidence type="ECO:0000256" key="13">
    <source>
        <dbReference type="ARBA" id="ARBA00022968"/>
    </source>
</evidence>
<dbReference type="PANTHER" id="PTHR11533:SF276">
    <property type="entry name" value="GLUTAMYL AMINOPEPTIDASE"/>
    <property type="match status" value="1"/>
</dbReference>
<dbReference type="InterPro" id="IPR034016">
    <property type="entry name" value="M1_APN-typ"/>
</dbReference>
<dbReference type="GO" id="GO:0043171">
    <property type="term" value="P:peptide catabolic process"/>
    <property type="evidence" value="ECO:0007669"/>
    <property type="project" value="TreeGrafter"/>
</dbReference>
<keyword evidence="10 22" id="KW-0378">Hydrolase</keyword>
<organism evidence="27 28">
    <name type="scientific">Plakobranchus ocellatus</name>
    <dbReference type="NCBI Taxonomy" id="259542"/>
    <lineage>
        <taxon>Eukaryota</taxon>
        <taxon>Metazoa</taxon>
        <taxon>Spiralia</taxon>
        <taxon>Lophotrochozoa</taxon>
        <taxon>Mollusca</taxon>
        <taxon>Gastropoda</taxon>
        <taxon>Heterobranchia</taxon>
        <taxon>Euthyneura</taxon>
        <taxon>Panpulmonata</taxon>
        <taxon>Sacoglossa</taxon>
        <taxon>Placobranchoidea</taxon>
        <taxon>Plakobranchidae</taxon>
        <taxon>Plakobranchus</taxon>
    </lineage>
</organism>
<evidence type="ECO:0000256" key="16">
    <source>
        <dbReference type="ARBA" id="ARBA00023136"/>
    </source>
</evidence>
<dbReference type="InterPro" id="IPR014782">
    <property type="entry name" value="Peptidase_M1_dom"/>
</dbReference>
<dbReference type="GO" id="GO:0005737">
    <property type="term" value="C:cytoplasm"/>
    <property type="evidence" value="ECO:0007669"/>
    <property type="project" value="TreeGrafter"/>
</dbReference>
<comment type="catalytic activity">
    <reaction evidence="1">
        <text>Release of N-terminal glutamate (and to a lesser extent aspartate) from a peptide.</text>
        <dbReference type="EC" id="3.4.11.7"/>
    </reaction>
</comment>
<evidence type="ECO:0000256" key="3">
    <source>
        <dbReference type="ARBA" id="ARBA00010136"/>
    </source>
</evidence>
<evidence type="ECO:0000256" key="20">
    <source>
        <dbReference type="PIRSR" id="PIRSR634016-3"/>
    </source>
</evidence>
<dbReference type="GO" id="GO:0006508">
    <property type="term" value="P:proteolysis"/>
    <property type="evidence" value="ECO:0007669"/>
    <property type="project" value="UniProtKB-KW"/>
</dbReference>
<comment type="subunit">
    <text evidence="4">Homodimer; disulfide-linked.</text>
</comment>
<dbReference type="InterPro" id="IPR045357">
    <property type="entry name" value="Aminopeptidase_N-like_N"/>
</dbReference>
<dbReference type="Pfam" id="PF17900">
    <property type="entry name" value="Peptidase_M1_N"/>
    <property type="match status" value="1"/>
</dbReference>
<dbReference type="InterPro" id="IPR042097">
    <property type="entry name" value="Aminopeptidase_N-like_N_sf"/>
</dbReference>
<keyword evidence="11 20" id="KW-0862">Zinc</keyword>
<feature type="binding site" evidence="20">
    <location>
        <position position="429"/>
    </location>
    <ligand>
        <name>Zn(2+)</name>
        <dbReference type="ChEBI" id="CHEBI:29105"/>
        <note>catalytic</note>
    </ligand>
</feature>
<dbReference type="FunFam" id="1.10.390.10:FF:000016">
    <property type="entry name" value="Glutamyl aminopeptidase"/>
    <property type="match status" value="1"/>
</dbReference>
<feature type="region of interest" description="Disordered" evidence="23">
    <location>
        <begin position="755"/>
        <end position="778"/>
    </location>
</feature>
<dbReference type="GO" id="GO:0005886">
    <property type="term" value="C:plasma membrane"/>
    <property type="evidence" value="ECO:0007669"/>
    <property type="project" value="UniProtKB-SubCell"/>
</dbReference>
<dbReference type="Pfam" id="PF01433">
    <property type="entry name" value="Peptidase_M1"/>
    <property type="match status" value="1"/>
</dbReference>
<proteinExistence type="inferred from homology"/>
<evidence type="ECO:0000256" key="6">
    <source>
        <dbReference type="ARBA" id="ARBA00022475"/>
    </source>
</evidence>
<evidence type="ECO:0000256" key="11">
    <source>
        <dbReference type="ARBA" id="ARBA00022833"/>
    </source>
</evidence>
<keyword evidence="28" id="KW-1185">Reference proteome</keyword>
<dbReference type="AlphaFoldDB" id="A0AAV4A6G7"/>
<dbReference type="Gene3D" id="2.60.40.1910">
    <property type="match status" value="1"/>
</dbReference>
<evidence type="ECO:0000256" key="23">
    <source>
        <dbReference type="SAM" id="MobiDB-lite"/>
    </source>
</evidence>
<dbReference type="GO" id="GO:0005615">
    <property type="term" value="C:extracellular space"/>
    <property type="evidence" value="ECO:0007669"/>
    <property type="project" value="TreeGrafter"/>
</dbReference>
<evidence type="ECO:0000256" key="8">
    <source>
        <dbReference type="ARBA" id="ARBA00022692"/>
    </source>
</evidence>
<dbReference type="InterPro" id="IPR027268">
    <property type="entry name" value="Peptidase_M4/M1_CTD_sf"/>
</dbReference>
<dbReference type="InterPro" id="IPR001930">
    <property type="entry name" value="Peptidase_M1"/>
</dbReference>
<keyword evidence="17" id="KW-1015">Disulfide bond</keyword>
<dbReference type="SUPFAM" id="SSF63737">
    <property type="entry name" value="Leukotriene A4 hydrolase N-terminal domain"/>
    <property type="match status" value="1"/>
</dbReference>
<keyword evidence="16" id="KW-0472">Membrane</keyword>
<feature type="region of interest" description="Disordered" evidence="23">
    <location>
        <begin position="39"/>
        <end position="79"/>
    </location>
</feature>
<keyword evidence="14" id="KW-1133">Transmembrane helix</keyword>
<dbReference type="Pfam" id="PF11838">
    <property type="entry name" value="ERAP1_C"/>
    <property type="match status" value="1"/>
</dbReference>
<feature type="binding site" evidence="20">
    <location>
        <position position="406"/>
    </location>
    <ligand>
        <name>Zn(2+)</name>
        <dbReference type="ChEBI" id="CHEBI:29105"/>
        <note>catalytic</note>
    </ligand>
</feature>
<dbReference type="Gene3D" id="1.10.390.10">
    <property type="entry name" value="Neutral Protease Domain 2"/>
    <property type="match status" value="1"/>
</dbReference>
<keyword evidence="8" id="KW-0812">Transmembrane</keyword>
<dbReference type="GO" id="GO:0070006">
    <property type="term" value="F:metalloaminopeptidase activity"/>
    <property type="evidence" value="ECO:0007669"/>
    <property type="project" value="TreeGrafter"/>
</dbReference>
<dbReference type="EC" id="3.4.11.-" evidence="22"/>
<keyword evidence="15 22" id="KW-0482">Metalloprotease</keyword>
<dbReference type="Gene3D" id="2.60.40.1730">
    <property type="entry name" value="tricorn interacting facor f3 domain"/>
    <property type="match status" value="1"/>
</dbReference>
<dbReference type="EMBL" id="BLXT01003580">
    <property type="protein sequence ID" value="GFO02313.1"/>
    <property type="molecule type" value="Genomic_DNA"/>
</dbReference>
<feature type="site" description="Transition state stabilizer" evidence="21">
    <location>
        <position position="492"/>
    </location>
</feature>
<dbReference type="Gene3D" id="1.25.50.20">
    <property type="match status" value="1"/>
</dbReference>
<evidence type="ECO:0000256" key="22">
    <source>
        <dbReference type="RuleBase" id="RU364040"/>
    </source>
</evidence>
<dbReference type="FunFam" id="2.60.40.1730:FF:000012">
    <property type="entry name" value="Aminopeptidase N"/>
    <property type="match status" value="1"/>
</dbReference>
<keyword evidence="12" id="KW-0106">Calcium</keyword>
<feature type="region of interest" description="Disordered" evidence="23">
    <location>
        <begin position="824"/>
        <end position="846"/>
    </location>
</feature>
<dbReference type="PANTHER" id="PTHR11533">
    <property type="entry name" value="PROTEASE M1 ZINC METALLOPROTEASE"/>
    <property type="match status" value="1"/>
</dbReference>
<dbReference type="GO" id="GO:0042277">
    <property type="term" value="F:peptide binding"/>
    <property type="evidence" value="ECO:0007669"/>
    <property type="project" value="TreeGrafter"/>
</dbReference>
<protein>
    <recommendedName>
        <fullName evidence="22">Aminopeptidase</fullName>
        <ecNumber evidence="22">3.4.11.-</ecNumber>
    </recommendedName>
</protein>
<comment type="subcellular location">
    <subcellularLocation>
        <location evidence="2">Cell membrane</location>
        <topology evidence="2">Single-pass type II membrane protein</topology>
    </subcellularLocation>
</comment>
<evidence type="ECO:0000256" key="15">
    <source>
        <dbReference type="ARBA" id="ARBA00023049"/>
    </source>
</evidence>
<evidence type="ECO:0000256" key="18">
    <source>
        <dbReference type="ARBA" id="ARBA00023180"/>
    </source>
</evidence>
<feature type="compositionally biased region" description="Acidic residues" evidence="23">
    <location>
        <begin position="824"/>
        <end position="845"/>
    </location>
</feature>
<evidence type="ECO:0000256" key="17">
    <source>
        <dbReference type="ARBA" id="ARBA00023157"/>
    </source>
</evidence>
<dbReference type="InterPro" id="IPR050344">
    <property type="entry name" value="Peptidase_M1_aminopeptidases"/>
</dbReference>
<feature type="domain" description="ERAP1-like C-terminal" evidence="25">
    <location>
        <begin position="642"/>
        <end position="745"/>
    </location>
</feature>
<evidence type="ECO:0000256" key="4">
    <source>
        <dbReference type="ARBA" id="ARBA00011748"/>
    </source>
</evidence>
<dbReference type="GO" id="GO:0004230">
    <property type="term" value="F:glutamyl aminopeptidase activity"/>
    <property type="evidence" value="ECO:0007669"/>
    <property type="project" value="UniProtKB-EC"/>
</dbReference>
<keyword evidence="9 20" id="KW-0479">Metal-binding</keyword>
<evidence type="ECO:0000256" key="19">
    <source>
        <dbReference type="PIRSR" id="PIRSR634016-1"/>
    </source>
</evidence>
<evidence type="ECO:0000256" key="10">
    <source>
        <dbReference type="ARBA" id="ARBA00022801"/>
    </source>
</evidence>
<feature type="binding site" evidence="20">
    <location>
        <position position="410"/>
    </location>
    <ligand>
        <name>Zn(2+)</name>
        <dbReference type="ChEBI" id="CHEBI:29105"/>
        <note>catalytic</note>
    </ligand>
</feature>
<sequence length="861" mass="97377">MSGERTSKRLIIILAVVFLAATVITGVIVWKVTKDAYDDGDNDGQSDAKNVRVSQGAGGDGGGGGGGAGKGGNGDSVKQPTQVVYTEEELREKPWLALRMSRDILPVHYDITMYPDFYDEASQFYGNETIELEVRRATHFILIHIHTTYLNVTSTRVQDTESGADIEVARVFNYEPNEFFVVETAQEIPAPGNVTLTLGFEGSLVKGIVGIYKSTYLNTKTNETRHITTSKFEPTYARRAFPCFDEPNIKAEYTITLIHKPSYIALSNMPQNRKTIPSSVIPGLVSTKFQRSVKMSTYLVCYIVCDFEYRETFSKTGKPIRVYATPDKIDQVEYSLDLAKHTLDLYEDMFNMSYPLPKQDLIAIPDFVSGAMEHWGLITFRESRLLIDKVKSSLSNIESVSVVVAHEMSHMWFGNIVTMDWWNDLWLNEGFASYMEYLGVDGKNQDWHILDRFLTRDLFPVMVQDSELSSHPIIVDVERPSQITSVFDSISYSKGSSVIRMLEAILGKENFFNGVSNYLKRFQWQNAKTDDLWQCLSEAMANGNKQYDVKHIMDTWTIQDGFPVVSITTMTSDLGKTTVKAKQSRFLSNPSVTVDPSSSPLGYKWYIALDYQSSMGDSGSQVMDMNDITFEADLGLKATGSWVKFNAGQMGFYRVLYPDTMWKAFSDHLLQTDQSNWKLSSPDRAGLLSDSFSLAAAGLVSYEVPLQLMSYLARERQYVPWRAARSGFLYIDTMLRRDPDYGLWRVSGVHNYHFDDDDDDDDDNGDSGGGYDYNDNDETTTTTTMVSIMKMIIMLDNDNDYVDVEEVDSRRWLFAFFDDHGDKDNDDDEDGDDYVDDESFEDDINDSSNKNIAINISQISC</sequence>
<reference evidence="27 28" key="1">
    <citation type="journal article" date="2021" name="Elife">
        <title>Chloroplast acquisition without the gene transfer in kleptoplastic sea slugs, Plakobranchus ocellatus.</title>
        <authorList>
            <person name="Maeda T."/>
            <person name="Takahashi S."/>
            <person name="Yoshida T."/>
            <person name="Shimamura S."/>
            <person name="Takaki Y."/>
            <person name="Nagai Y."/>
            <person name="Toyoda A."/>
            <person name="Suzuki Y."/>
            <person name="Arimoto A."/>
            <person name="Ishii H."/>
            <person name="Satoh N."/>
            <person name="Nishiyama T."/>
            <person name="Hasebe M."/>
            <person name="Maruyama T."/>
            <person name="Minagawa J."/>
            <person name="Obokata J."/>
            <person name="Shigenobu S."/>
        </authorList>
    </citation>
    <scope>NUCLEOTIDE SEQUENCE [LARGE SCALE GENOMIC DNA]</scope>
</reference>
<evidence type="ECO:0000313" key="27">
    <source>
        <dbReference type="EMBL" id="GFO02313.1"/>
    </source>
</evidence>
<feature type="compositionally biased region" description="Acidic residues" evidence="23">
    <location>
        <begin position="755"/>
        <end position="765"/>
    </location>
</feature>
<feature type="domain" description="Peptidase M1 membrane alanine aminopeptidase" evidence="24">
    <location>
        <begin position="334"/>
        <end position="556"/>
    </location>
</feature>
<evidence type="ECO:0000259" key="26">
    <source>
        <dbReference type="Pfam" id="PF17900"/>
    </source>
</evidence>
<feature type="active site" description="Proton acceptor" evidence="19">
    <location>
        <position position="407"/>
    </location>
</feature>
<comment type="similarity">
    <text evidence="3 22">Belongs to the peptidase M1 family.</text>
</comment>
<keyword evidence="18" id="KW-0325">Glycoprotein</keyword>
<keyword evidence="13" id="KW-0735">Signal-anchor</keyword>
<keyword evidence="6" id="KW-1003">Cell membrane</keyword>
<feature type="domain" description="Aminopeptidase N-like N-terminal" evidence="26">
    <location>
        <begin position="106"/>
        <end position="299"/>
    </location>
</feature>
<evidence type="ECO:0000256" key="14">
    <source>
        <dbReference type="ARBA" id="ARBA00022989"/>
    </source>
</evidence>
<name>A0AAV4A6G7_9GAST</name>
<evidence type="ECO:0000259" key="24">
    <source>
        <dbReference type="Pfam" id="PF01433"/>
    </source>
</evidence>
<evidence type="ECO:0000256" key="9">
    <source>
        <dbReference type="ARBA" id="ARBA00022723"/>
    </source>
</evidence>
<dbReference type="PRINTS" id="PR00756">
    <property type="entry name" value="ALADIPTASE"/>
</dbReference>
<evidence type="ECO:0000256" key="1">
    <source>
        <dbReference type="ARBA" id="ARBA00001703"/>
    </source>
</evidence>
<evidence type="ECO:0000313" key="28">
    <source>
        <dbReference type="Proteomes" id="UP000735302"/>
    </source>
</evidence>
<dbReference type="InterPro" id="IPR024571">
    <property type="entry name" value="ERAP1-like_C_dom"/>
</dbReference>
<accession>A0AAV4A6G7</accession>
<evidence type="ECO:0000259" key="25">
    <source>
        <dbReference type="Pfam" id="PF11838"/>
    </source>
</evidence>
<dbReference type="Proteomes" id="UP000735302">
    <property type="component" value="Unassembled WGS sequence"/>
</dbReference>
<keyword evidence="5 22" id="KW-0031">Aminopeptidase</keyword>
<evidence type="ECO:0000256" key="21">
    <source>
        <dbReference type="PIRSR" id="PIRSR634016-4"/>
    </source>
</evidence>
<feature type="compositionally biased region" description="Gly residues" evidence="23">
    <location>
        <begin position="56"/>
        <end position="74"/>
    </location>
</feature>
<comment type="caution">
    <text evidence="27">The sequence shown here is derived from an EMBL/GenBank/DDBJ whole genome shotgun (WGS) entry which is preliminary data.</text>
</comment>
<dbReference type="SUPFAM" id="SSF55486">
    <property type="entry name" value="Metalloproteases ('zincins'), catalytic domain"/>
    <property type="match status" value="1"/>
</dbReference>
<gene>
    <name evidence="27" type="ORF">PoB_002881800</name>
</gene>
<dbReference type="GO" id="GO:0008270">
    <property type="term" value="F:zinc ion binding"/>
    <property type="evidence" value="ECO:0007669"/>
    <property type="project" value="UniProtKB-UniRule"/>
</dbReference>
<dbReference type="CDD" id="cd09601">
    <property type="entry name" value="M1_APN-Q_like"/>
    <property type="match status" value="1"/>
</dbReference>
<evidence type="ECO:0000256" key="12">
    <source>
        <dbReference type="ARBA" id="ARBA00022837"/>
    </source>
</evidence>
<evidence type="ECO:0000256" key="5">
    <source>
        <dbReference type="ARBA" id="ARBA00022438"/>
    </source>
</evidence>
<comment type="cofactor">
    <cofactor evidence="20 22">
        <name>Zn(2+)</name>
        <dbReference type="ChEBI" id="CHEBI:29105"/>
    </cofactor>
    <text evidence="20 22">Binds 1 zinc ion per subunit.</text>
</comment>
<keyword evidence="7 22" id="KW-0645">Protease</keyword>
<evidence type="ECO:0000256" key="2">
    <source>
        <dbReference type="ARBA" id="ARBA00004401"/>
    </source>
</evidence>